<evidence type="ECO:0000313" key="5">
    <source>
        <dbReference type="EMBL" id="KAH9380490.1"/>
    </source>
</evidence>
<keyword evidence="6" id="KW-1185">Reference proteome</keyword>
<proteinExistence type="inferred from homology"/>
<feature type="domain" description="GB1/RHD3-type G" evidence="4">
    <location>
        <begin position="75"/>
        <end position="319"/>
    </location>
</feature>
<keyword evidence="1" id="KW-0547">Nucleotide-binding</keyword>
<reference evidence="5 6" key="1">
    <citation type="journal article" date="2020" name="Cell">
        <title>Large-Scale Comparative Analyses of Tick Genomes Elucidate Their Genetic Diversity and Vector Capacities.</title>
        <authorList>
            <consortium name="Tick Genome and Microbiome Consortium (TIGMIC)"/>
            <person name="Jia N."/>
            <person name="Wang J."/>
            <person name="Shi W."/>
            <person name="Du L."/>
            <person name="Sun Y."/>
            <person name="Zhan W."/>
            <person name="Jiang J.F."/>
            <person name="Wang Q."/>
            <person name="Zhang B."/>
            <person name="Ji P."/>
            <person name="Bell-Sakyi L."/>
            <person name="Cui X.M."/>
            <person name="Yuan T.T."/>
            <person name="Jiang B.G."/>
            <person name="Yang W.F."/>
            <person name="Lam T.T."/>
            <person name="Chang Q.C."/>
            <person name="Ding S.J."/>
            <person name="Wang X.J."/>
            <person name="Zhu J.G."/>
            <person name="Ruan X.D."/>
            <person name="Zhao L."/>
            <person name="Wei J.T."/>
            <person name="Ye R.Z."/>
            <person name="Que T.C."/>
            <person name="Du C.H."/>
            <person name="Zhou Y.H."/>
            <person name="Cheng J.X."/>
            <person name="Dai P.F."/>
            <person name="Guo W.B."/>
            <person name="Han X.H."/>
            <person name="Huang E.J."/>
            <person name="Li L.F."/>
            <person name="Wei W."/>
            <person name="Gao Y.C."/>
            <person name="Liu J.Z."/>
            <person name="Shao H.Z."/>
            <person name="Wang X."/>
            <person name="Wang C.C."/>
            <person name="Yang T.C."/>
            <person name="Huo Q.B."/>
            <person name="Li W."/>
            <person name="Chen H.Y."/>
            <person name="Chen S.E."/>
            <person name="Zhou L.G."/>
            <person name="Ni X.B."/>
            <person name="Tian J.H."/>
            <person name="Sheng Y."/>
            <person name="Liu T."/>
            <person name="Pan Y.S."/>
            <person name="Xia L.Y."/>
            <person name="Li J."/>
            <person name="Zhao F."/>
            <person name="Cao W.C."/>
        </authorList>
    </citation>
    <scope>NUCLEOTIDE SEQUENCE [LARGE SCALE GENOMIC DNA]</scope>
    <source>
        <strain evidence="5">HaeL-2018</strain>
    </source>
</reference>
<evidence type="ECO:0000256" key="1">
    <source>
        <dbReference type="ARBA" id="ARBA00022741"/>
    </source>
</evidence>
<evidence type="ECO:0000256" key="3">
    <source>
        <dbReference type="PROSITE-ProRule" id="PRU01052"/>
    </source>
</evidence>
<keyword evidence="2" id="KW-0342">GTP-binding</keyword>
<dbReference type="InterPro" id="IPR027417">
    <property type="entry name" value="P-loop_NTPase"/>
</dbReference>
<dbReference type="OrthoDB" id="7788754at2759"/>
<protein>
    <recommendedName>
        <fullName evidence="4">GB1/RHD3-type G domain-containing protein</fullName>
    </recommendedName>
</protein>
<organism evidence="5 6">
    <name type="scientific">Haemaphysalis longicornis</name>
    <name type="common">Bush tick</name>
    <dbReference type="NCBI Taxonomy" id="44386"/>
    <lineage>
        <taxon>Eukaryota</taxon>
        <taxon>Metazoa</taxon>
        <taxon>Ecdysozoa</taxon>
        <taxon>Arthropoda</taxon>
        <taxon>Chelicerata</taxon>
        <taxon>Arachnida</taxon>
        <taxon>Acari</taxon>
        <taxon>Parasitiformes</taxon>
        <taxon>Ixodida</taxon>
        <taxon>Ixodoidea</taxon>
        <taxon>Ixodidae</taxon>
        <taxon>Haemaphysalinae</taxon>
        <taxon>Haemaphysalis</taxon>
    </lineage>
</organism>
<dbReference type="OMA" id="ASALCKF"/>
<sequence>MTSRGVENFSNICNCNQALKFFPSNVAVFDVRRNNPLNRVRNGRAVPIVYPNDDGGFELDEGALRRILLGKDVANKPVVVVSVAGAFRKGKSFLLNFFLRYMRSEGKGDWLGCTSTPLEGFSWCGGIDRHTTGILLWDEVFLVTRTDGSQVAVLLMDTQGAFDTYTTVNDVATIFALSTMTSSVQVYNLSQNIQEDDLQHLQFFTEYGRMAQHGGSHAPFQKLVFLVRDWAHVSDAQHGAQGGQNILNKRLDTSGRDNELEILRRLIKSSFSELCCFLMPYPGRQVATGQPAEGCLPDMEDDFKHHLREFVESLLGNDKLVTKRINGTEVSCKEWVTYFSVRQISIQH</sequence>
<dbReference type="Proteomes" id="UP000821853">
    <property type="component" value="Chromosome 8"/>
</dbReference>
<evidence type="ECO:0000259" key="4">
    <source>
        <dbReference type="PROSITE" id="PS51715"/>
    </source>
</evidence>
<dbReference type="PANTHER" id="PTHR10751">
    <property type="entry name" value="GUANYLATE BINDING PROTEIN"/>
    <property type="match status" value="1"/>
</dbReference>
<dbReference type="Gene3D" id="3.40.50.300">
    <property type="entry name" value="P-loop containing nucleotide triphosphate hydrolases"/>
    <property type="match status" value="1"/>
</dbReference>
<dbReference type="Pfam" id="PF02263">
    <property type="entry name" value="GBP"/>
    <property type="match status" value="1"/>
</dbReference>
<dbReference type="VEuPathDB" id="VectorBase:HLOH_046893"/>
<dbReference type="EMBL" id="JABSTR010000010">
    <property type="protein sequence ID" value="KAH9380490.1"/>
    <property type="molecule type" value="Genomic_DNA"/>
</dbReference>
<dbReference type="SUPFAM" id="SSF52540">
    <property type="entry name" value="P-loop containing nucleoside triphosphate hydrolases"/>
    <property type="match status" value="1"/>
</dbReference>
<evidence type="ECO:0000256" key="2">
    <source>
        <dbReference type="ARBA" id="ARBA00023134"/>
    </source>
</evidence>
<dbReference type="InterPro" id="IPR030386">
    <property type="entry name" value="G_GB1_RHD3_dom"/>
</dbReference>
<dbReference type="GO" id="GO:0005525">
    <property type="term" value="F:GTP binding"/>
    <property type="evidence" value="ECO:0007669"/>
    <property type="project" value="UniProtKB-KW"/>
</dbReference>
<evidence type="ECO:0000313" key="6">
    <source>
        <dbReference type="Proteomes" id="UP000821853"/>
    </source>
</evidence>
<comment type="similarity">
    <text evidence="3">Belongs to the TRAFAC class dynamin-like GTPase superfamily. GB1/RHD3 GTPase family.</text>
</comment>
<accession>A0A9J6GYH1</accession>
<name>A0A9J6GYH1_HAELO</name>
<dbReference type="AlphaFoldDB" id="A0A9J6GYH1"/>
<dbReference type="GO" id="GO:0003924">
    <property type="term" value="F:GTPase activity"/>
    <property type="evidence" value="ECO:0007669"/>
    <property type="project" value="InterPro"/>
</dbReference>
<comment type="caution">
    <text evidence="5">The sequence shown here is derived from an EMBL/GenBank/DDBJ whole genome shotgun (WGS) entry which is preliminary data.</text>
</comment>
<dbReference type="InterPro" id="IPR015894">
    <property type="entry name" value="Guanylate-bd_N"/>
</dbReference>
<gene>
    <name evidence="5" type="ORF">HPB48_008823</name>
</gene>
<dbReference type="CDD" id="cd01851">
    <property type="entry name" value="GBP"/>
    <property type="match status" value="1"/>
</dbReference>
<dbReference type="PROSITE" id="PS51715">
    <property type="entry name" value="G_GB1_RHD3"/>
    <property type="match status" value="1"/>
</dbReference>